<accession>X1K9D5</accession>
<sequence>EKVQYINIKLKEKEPDIMSELDSKLNYSVW</sequence>
<reference evidence="1" key="1">
    <citation type="journal article" date="2014" name="Front. Microbiol.">
        <title>High frequency of phylogenetically diverse reductive dehalogenase-homologous genes in deep subseafloor sedimentary metagenomes.</title>
        <authorList>
            <person name="Kawai M."/>
            <person name="Futagami T."/>
            <person name="Toyoda A."/>
            <person name="Takaki Y."/>
            <person name="Nishi S."/>
            <person name="Hori S."/>
            <person name="Arai W."/>
            <person name="Tsubouchi T."/>
            <person name="Morono Y."/>
            <person name="Uchiyama I."/>
            <person name="Ito T."/>
            <person name="Fujiyama A."/>
            <person name="Inagaki F."/>
            <person name="Takami H."/>
        </authorList>
    </citation>
    <scope>NUCLEOTIDE SEQUENCE</scope>
    <source>
        <strain evidence="1">Expedition CK06-06</strain>
    </source>
</reference>
<organism evidence="1">
    <name type="scientific">marine sediment metagenome</name>
    <dbReference type="NCBI Taxonomy" id="412755"/>
    <lineage>
        <taxon>unclassified sequences</taxon>
        <taxon>metagenomes</taxon>
        <taxon>ecological metagenomes</taxon>
    </lineage>
</organism>
<evidence type="ECO:0000313" key="1">
    <source>
        <dbReference type="EMBL" id="GAI03617.1"/>
    </source>
</evidence>
<protein>
    <submittedName>
        <fullName evidence="1">Uncharacterized protein</fullName>
    </submittedName>
</protein>
<feature type="non-terminal residue" evidence="1">
    <location>
        <position position="1"/>
    </location>
</feature>
<name>X1K9D5_9ZZZZ</name>
<proteinExistence type="predicted"/>
<dbReference type="AlphaFoldDB" id="X1K9D5"/>
<gene>
    <name evidence="1" type="ORF">S06H3_22983</name>
</gene>
<comment type="caution">
    <text evidence="1">The sequence shown here is derived from an EMBL/GenBank/DDBJ whole genome shotgun (WGS) entry which is preliminary data.</text>
</comment>
<dbReference type="EMBL" id="BARV01012399">
    <property type="protein sequence ID" value="GAI03617.1"/>
    <property type="molecule type" value="Genomic_DNA"/>
</dbReference>